<accession>D1VX30</accession>
<keyword evidence="3" id="KW-1185">Reference proteome</keyword>
<protein>
    <submittedName>
        <fullName evidence="2">Uncharacterized protein</fullName>
    </submittedName>
</protein>
<organism evidence="2 3">
    <name type="scientific">Hoylesella timonensis CRIS 5C-B1</name>
    <dbReference type="NCBI Taxonomy" id="679189"/>
    <lineage>
        <taxon>Bacteria</taxon>
        <taxon>Pseudomonadati</taxon>
        <taxon>Bacteroidota</taxon>
        <taxon>Bacteroidia</taxon>
        <taxon>Bacteroidales</taxon>
        <taxon>Prevotellaceae</taxon>
        <taxon>Hoylesella</taxon>
    </lineage>
</organism>
<dbReference type="Proteomes" id="UP000004001">
    <property type="component" value="Unassembled WGS sequence"/>
</dbReference>
<keyword evidence="1" id="KW-0812">Transmembrane</keyword>
<dbReference type="EMBL" id="ADEF01000007">
    <property type="protein sequence ID" value="EFA98329.1"/>
    <property type="molecule type" value="Genomic_DNA"/>
</dbReference>
<keyword evidence="1" id="KW-1133">Transmembrane helix</keyword>
<dbReference type="AlphaFoldDB" id="D1VX30"/>
<feature type="transmembrane region" description="Helical" evidence="1">
    <location>
        <begin position="39"/>
        <end position="57"/>
    </location>
</feature>
<evidence type="ECO:0000313" key="2">
    <source>
        <dbReference type="EMBL" id="EFA98329.1"/>
    </source>
</evidence>
<comment type="caution">
    <text evidence="2">The sequence shown here is derived from an EMBL/GenBank/DDBJ whole genome shotgun (WGS) entry which is preliminary data.</text>
</comment>
<name>D1VX30_9BACT</name>
<gene>
    <name evidence="2" type="ORF">HMPREF9019_0882</name>
</gene>
<evidence type="ECO:0000256" key="1">
    <source>
        <dbReference type="SAM" id="Phobius"/>
    </source>
</evidence>
<reference evidence="2 3" key="1">
    <citation type="submission" date="2009-12" db="EMBL/GenBank/DDBJ databases">
        <title>Genome Sequence of Prevotella timonensis CRIS 5C-B1.</title>
        <authorList>
            <person name="Durkin A.S."/>
            <person name="Madupu R."/>
            <person name="Torralba M."/>
            <person name="Methe B."/>
            <person name="Sutton G."/>
            <person name="Strausberg R.L."/>
            <person name="Nelson K.E."/>
        </authorList>
    </citation>
    <scope>NUCLEOTIDE SEQUENCE [LARGE SCALE GENOMIC DNA]</scope>
    <source>
        <strain evidence="2 3">CRIS 5C-B1</strain>
    </source>
</reference>
<keyword evidence="1" id="KW-0472">Membrane</keyword>
<evidence type="ECO:0000313" key="3">
    <source>
        <dbReference type="Proteomes" id="UP000004001"/>
    </source>
</evidence>
<sequence length="94" mass="10358">MECLFTVLYQHSSLGSGDSSHSQLFKNPLKAKSQLTKGLALFGWMLLLFCLIVAVLANRLVIATEERGHAAPHGFSLIKSFVVQQSCFFVLTTN</sequence>
<proteinExistence type="predicted"/>